<dbReference type="Proteomes" id="UP000196778">
    <property type="component" value="Unassembled WGS sequence"/>
</dbReference>
<evidence type="ECO:0000256" key="4">
    <source>
        <dbReference type="ARBA" id="ARBA00023065"/>
    </source>
</evidence>
<dbReference type="GO" id="GO:0045259">
    <property type="term" value="C:proton-transporting ATP synthase complex"/>
    <property type="evidence" value="ECO:0007669"/>
    <property type="project" value="UniProtKB-KW"/>
</dbReference>
<dbReference type="OrthoDB" id="5242917at2"/>
<dbReference type="PANTHER" id="PTHR11910">
    <property type="entry name" value="ATP SYNTHASE DELTA CHAIN"/>
    <property type="match status" value="1"/>
</dbReference>
<dbReference type="AlphaFoldDB" id="A0A1R4JTV0"/>
<accession>A0A1R4JTV0</accession>
<dbReference type="InterPro" id="IPR000711">
    <property type="entry name" value="ATPase_OSCP/dsu"/>
</dbReference>
<keyword evidence="9" id="KW-1185">Reference proteome</keyword>
<name>A0A1R4JTV0_9MICO</name>
<keyword evidence="6 7" id="KW-0066">ATP synthesis</keyword>
<dbReference type="GO" id="GO:0016787">
    <property type="term" value="F:hydrolase activity"/>
    <property type="evidence" value="ECO:0007669"/>
    <property type="project" value="UniProtKB-KW"/>
</dbReference>
<evidence type="ECO:0000313" key="9">
    <source>
        <dbReference type="Proteomes" id="UP000196778"/>
    </source>
</evidence>
<keyword evidence="2 7" id="KW-0813">Transport</keyword>
<comment type="function">
    <text evidence="7">F(1)F(0) ATP synthase produces ATP from ADP in the presence of a proton or sodium gradient. F-type ATPases consist of two structural domains, F(1) containing the extramembraneous catalytic core and F(0) containing the membrane proton channel, linked together by a central stalk and a peripheral stalk. During catalysis, ATP synthesis in the catalytic domain of F(1) is coupled via a rotary mechanism of the central stalk subunits to proton translocation.</text>
</comment>
<dbReference type="RefSeq" id="WP_087137479.1">
    <property type="nucleotide sequence ID" value="NZ_FUKR01000053.1"/>
</dbReference>
<keyword evidence="4 7" id="KW-0406">Ion transport</keyword>
<protein>
    <recommendedName>
        <fullName evidence="7">ATP synthase subunit delta</fullName>
    </recommendedName>
    <alternativeName>
        <fullName evidence="7">ATP synthase F(1) sector subunit delta</fullName>
    </alternativeName>
    <alternativeName>
        <fullName evidence="7">F-type ATPase subunit delta</fullName>
        <shortName evidence="7">F-ATPase subunit delta</shortName>
    </alternativeName>
</protein>
<keyword evidence="5 7" id="KW-0472">Membrane</keyword>
<keyword evidence="7" id="KW-0139">CF(1)</keyword>
<keyword evidence="7" id="KW-1003">Cell membrane</keyword>
<evidence type="ECO:0000256" key="2">
    <source>
        <dbReference type="ARBA" id="ARBA00022448"/>
    </source>
</evidence>
<dbReference type="PRINTS" id="PR00125">
    <property type="entry name" value="ATPASEDELTA"/>
</dbReference>
<evidence type="ECO:0000256" key="5">
    <source>
        <dbReference type="ARBA" id="ARBA00023136"/>
    </source>
</evidence>
<keyword evidence="8" id="KW-0378">Hydrolase</keyword>
<evidence type="ECO:0000256" key="1">
    <source>
        <dbReference type="ARBA" id="ARBA00004370"/>
    </source>
</evidence>
<comment type="subcellular location">
    <subcellularLocation>
        <location evidence="7">Cell membrane</location>
        <topology evidence="7">Peripheral membrane protein</topology>
    </subcellularLocation>
    <subcellularLocation>
        <location evidence="1">Membrane</location>
    </subcellularLocation>
</comment>
<gene>
    <name evidence="7" type="primary">atpH</name>
    <name evidence="8" type="ORF">FM119_09425</name>
</gene>
<dbReference type="NCBIfam" id="NF009967">
    <property type="entry name" value="PRK13430.1"/>
    <property type="match status" value="1"/>
</dbReference>
<dbReference type="GO" id="GO:0005886">
    <property type="term" value="C:plasma membrane"/>
    <property type="evidence" value="ECO:0007669"/>
    <property type="project" value="UniProtKB-SubCell"/>
</dbReference>
<evidence type="ECO:0000256" key="7">
    <source>
        <dbReference type="HAMAP-Rule" id="MF_01416"/>
    </source>
</evidence>
<dbReference type="GO" id="GO:0046933">
    <property type="term" value="F:proton-transporting ATP synthase activity, rotational mechanism"/>
    <property type="evidence" value="ECO:0007669"/>
    <property type="project" value="UniProtKB-UniRule"/>
</dbReference>
<dbReference type="HAMAP" id="MF_01416">
    <property type="entry name" value="ATP_synth_delta_bact"/>
    <property type="match status" value="1"/>
</dbReference>
<dbReference type="EMBL" id="FUKR01000053">
    <property type="protein sequence ID" value="SJN35409.1"/>
    <property type="molecule type" value="Genomic_DNA"/>
</dbReference>
<organism evidence="8 9">
    <name type="scientific">Mycetocola reblochoni REB411</name>
    <dbReference type="NCBI Taxonomy" id="1255698"/>
    <lineage>
        <taxon>Bacteria</taxon>
        <taxon>Bacillati</taxon>
        <taxon>Actinomycetota</taxon>
        <taxon>Actinomycetes</taxon>
        <taxon>Micrococcales</taxon>
        <taxon>Microbacteriaceae</taxon>
        <taxon>Mycetocola</taxon>
    </lineage>
</organism>
<comment type="similarity">
    <text evidence="7">Belongs to the ATPase delta chain family.</text>
</comment>
<comment type="function">
    <text evidence="7">This protein is part of the stalk that links CF(0) to CF(1). It either transmits conformational changes from CF(0) to CF(1) or is implicated in proton conduction.</text>
</comment>
<evidence type="ECO:0000256" key="3">
    <source>
        <dbReference type="ARBA" id="ARBA00022781"/>
    </source>
</evidence>
<sequence length="262" mass="26848">MGSASREALASARGVLEGTSSDARAAADVLSTARVLSENPALLSALADATADSGATIALVSRLFGQSAAPEALPVIEAVVSSRWSSSAELVDGLEEIGLRAYARTSDARVLSAELLSVGRAIASDPELELALGSRLGDPAAKAVLVERLFSGRVSDAAVAVTAHLVRSPRGRRTRALLVHAARIVADQAGRLVAEVRAAAPLDDDQSARLAAELGTSYGRAVDLDVVVDPSLLGGLRVEIAGDVIDGSVSTRISELRQKLAG</sequence>
<evidence type="ECO:0000256" key="6">
    <source>
        <dbReference type="ARBA" id="ARBA00023310"/>
    </source>
</evidence>
<dbReference type="Pfam" id="PF00213">
    <property type="entry name" value="OSCP"/>
    <property type="match status" value="1"/>
</dbReference>
<proteinExistence type="inferred from homology"/>
<keyword evidence="3 7" id="KW-0375">Hydrogen ion transport</keyword>
<reference evidence="9" key="1">
    <citation type="submission" date="2017-02" db="EMBL/GenBank/DDBJ databases">
        <authorList>
            <person name="Dridi B."/>
        </authorList>
    </citation>
    <scope>NUCLEOTIDE SEQUENCE [LARGE SCALE GENOMIC DNA]</scope>
    <source>
        <strain evidence="9">EB411</strain>
    </source>
</reference>
<evidence type="ECO:0000313" key="8">
    <source>
        <dbReference type="EMBL" id="SJN35409.1"/>
    </source>
</evidence>